<name>A0AA38XKM2_9EURO</name>
<feature type="region of interest" description="Disordered" evidence="1">
    <location>
        <begin position="1"/>
        <end position="96"/>
    </location>
</feature>
<dbReference type="EMBL" id="JAPDRK010000002">
    <property type="protein sequence ID" value="KAJ9615227.1"/>
    <property type="molecule type" value="Genomic_DNA"/>
</dbReference>
<dbReference type="AlphaFoldDB" id="A0AA38XKM2"/>
<gene>
    <name evidence="2" type="ORF">H2200_001301</name>
</gene>
<proteinExistence type="predicted"/>
<comment type="caution">
    <text evidence="2">The sequence shown here is derived from an EMBL/GenBank/DDBJ whole genome shotgun (WGS) entry which is preliminary data.</text>
</comment>
<evidence type="ECO:0000256" key="1">
    <source>
        <dbReference type="SAM" id="MobiDB-lite"/>
    </source>
</evidence>
<feature type="compositionally biased region" description="Basic and acidic residues" evidence="1">
    <location>
        <begin position="79"/>
        <end position="96"/>
    </location>
</feature>
<evidence type="ECO:0000313" key="3">
    <source>
        <dbReference type="Proteomes" id="UP001172673"/>
    </source>
</evidence>
<evidence type="ECO:0000313" key="2">
    <source>
        <dbReference type="EMBL" id="KAJ9615227.1"/>
    </source>
</evidence>
<organism evidence="2 3">
    <name type="scientific">Cladophialophora chaetospira</name>
    <dbReference type="NCBI Taxonomy" id="386627"/>
    <lineage>
        <taxon>Eukaryota</taxon>
        <taxon>Fungi</taxon>
        <taxon>Dikarya</taxon>
        <taxon>Ascomycota</taxon>
        <taxon>Pezizomycotina</taxon>
        <taxon>Eurotiomycetes</taxon>
        <taxon>Chaetothyriomycetidae</taxon>
        <taxon>Chaetothyriales</taxon>
        <taxon>Herpotrichiellaceae</taxon>
        <taxon>Cladophialophora</taxon>
    </lineage>
</organism>
<sequence>MSTEQEENDNLERFSTANTKKKYNNLYPTEGAGPVRVEFLDKSRQSASEPGNRYAENRKERKAASADNARAAQELNEASVDKTDFAYPEGDPKRKP</sequence>
<accession>A0AA38XKM2</accession>
<protein>
    <submittedName>
        <fullName evidence="2">Uncharacterized protein</fullName>
    </submittedName>
</protein>
<reference evidence="2" key="1">
    <citation type="submission" date="2022-10" db="EMBL/GenBank/DDBJ databases">
        <title>Culturing micro-colonial fungi from biological soil crusts in the Mojave desert and describing Neophaeococcomyces mojavensis, and introducing the new genera and species Taxawa tesnikishii.</title>
        <authorList>
            <person name="Kurbessoian T."/>
            <person name="Stajich J.E."/>
        </authorList>
    </citation>
    <scope>NUCLEOTIDE SEQUENCE</scope>
    <source>
        <strain evidence="2">TK_41</strain>
    </source>
</reference>
<dbReference type="Proteomes" id="UP001172673">
    <property type="component" value="Unassembled WGS sequence"/>
</dbReference>
<keyword evidence="3" id="KW-1185">Reference proteome</keyword>
<feature type="compositionally biased region" description="Basic and acidic residues" evidence="1">
    <location>
        <begin position="55"/>
        <end position="64"/>
    </location>
</feature>